<keyword evidence="2" id="KW-0472">Membrane</keyword>
<organism evidence="3 4">
    <name type="scientific">Candidatus Avipropionibacterium avicola</name>
    <dbReference type="NCBI Taxonomy" id="2840701"/>
    <lineage>
        <taxon>Bacteria</taxon>
        <taxon>Bacillati</taxon>
        <taxon>Actinomycetota</taxon>
        <taxon>Actinomycetes</taxon>
        <taxon>Propionibacteriales</taxon>
        <taxon>Propionibacteriaceae</taxon>
        <taxon>Propionibacteriaceae incertae sedis</taxon>
        <taxon>Candidatus Avipropionibacterium</taxon>
    </lineage>
</organism>
<dbReference type="AlphaFoldDB" id="A0A9D1GWK1"/>
<feature type="coiled-coil region" evidence="1">
    <location>
        <begin position="108"/>
        <end position="135"/>
    </location>
</feature>
<dbReference type="Proteomes" id="UP000886842">
    <property type="component" value="Unassembled WGS sequence"/>
</dbReference>
<evidence type="ECO:0000256" key="1">
    <source>
        <dbReference type="SAM" id="Coils"/>
    </source>
</evidence>
<keyword evidence="2" id="KW-1133">Transmembrane helix</keyword>
<evidence type="ECO:0000313" key="3">
    <source>
        <dbReference type="EMBL" id="HIT74796.1"/>
    </source>
</evidence>
<dbReference type="EMBL" id="DVLP01000128">
    <property type="protein sequence ID" value="HIT74796.1"/>
    <property type="molecule type" value="Genomic_DNA"/>
</dbReference>
<keyword evidence="2" id="KW-0812">Transmembrane</keyword>
<accession>A0A9D1GWK1</accession>
<reference evidence="3" key="1">
    <citation type="submission" date="2020-10" db="EMBL/GenBank/DDBJ databases">
        <authorList>
            <person name="Gilroy R."/>
        </authorList>
    </citation>
    <scope>NUCLEOTIDE SEQUENCE</scope>
    <source>
        <strain evidence="3">ChiGjej1B1-24693</strain>
    </source>
</reference>
<evidence type="ECO:0000256" key="2">
    <source>
        <dbReference type="SAM" id="Phobius"/>
    </source>
</evidence>
<comment type="caution">
    <text evidence="3">The sequence shown here is derived from an EMBL/GenBank/DDBJ whole genome shotgun (WGS) entry which is preliminary data.</text>
</comment>
<proteinExistence type="predicted"/>
<feature type="transmembrane region" description="Helical" evidence="2">
    <location>
        <begin position="12"/>
        <end position="33"/>
    </location>
</feature>
<gene>
    <name evidence="3" type="ORF">IAA98_04355</name>
</gene>
<sequence>MASRGVKITLGIVGGVLALVVLAVLGLVGWALFRPLLPGDYSHTRGDIRTASELNDIALEAMVVTVGTPISGEAKDQLDNRIANTSGQIDVVLESVDEAVGSRAGEKDETLQAQLNELRSAYADLQDSLNQWQSQGYADIGWALKLCRTPPSDVDDPDQACTEAAASLPDAGAAPELAALAEAVTDYADSARGVDDTQALDAAQEEFAGTVGAMWDRVSTSLEQVDGYLAEKES</sequence>
<evidence type="ECO:0000313" key="4">
    <source>
        <dbReference type="Proteomes" id="UP000886842"/>
    </source>
</evidence>
<protein>
    <submittedName>
        <fullName evidence="3">Uncharacterized protein</fullName>
    </submittedName>
</protein>
<name>A0A9D1GWK1_9ACTN</name>
<keyword evidence="1" id="KW-0175">Coiled coil</keyword>
<reference evidence="3" key="2">
    <citation type="journal article" date="2021" name="PeerJ">
        <title>Extensive microbial diversity within the chicken gut microbiome revealed by metagenomics and culture.</title>
        <authorList>
            <person name="Gilroy R."/>
            <person name="Ravi A."/>
            <person name="Getino M."/>
            <person name="Pursley I."/>
            <person name="Horton D.L."/>
            <person name="Alikhan N.F."/>
            <person name="Baker D."/>
            <person name="Gharbi K."/>
            <person name="Hall N."/>
            <person name="Watson M."/>
            <person name="Adriaenssens E.M."/>
            <person name="Foster-Nyarko E."/>
            <person name="Jarju S."/>
            <person name="Secka A."/>
            <person name="Antonio M."/>
            <person name="Oren A."/>
            <person name="Chaudhuri R.R."/>
            <person name="La Ragione R."/>
            <person name="Hildebrand F."/>
            <person name="Pallen M.J."/>
        </authorList>
    </citation>
    <scope>NUCLEOTIDE SEQUENCE</scope>
    <source>
        <strain evidence="3">ChiGjej1B1-24693</strain>
    </source>
</reference>